<organism evidence="3 4">
    <name type="scientific">Colletotrichum noveboracense</name>
    <dbReference type="NCBI Taxonomy" id="2664923"/>
    <lineage>
        <taxon>Eukaryota</taxon>
        <taxon>Fungi</taxon>
        <taxon>Dikarya</taxon>
        <taxon>Ascomycota</taxon>
        <taxon>Pezizomycotina</taxon>
        <taxon>Sordariomycetes</taxon>
        <taxon>Hypocreomycetidae</taxon>
        <taxon>Glomerellales</taxon>
        <taxon>Glomerellaceae</taxon>
        <taxon>Colletotrichum</taxon>
        <taxon>Colletotrichum gloeosporioides species complex</taxon>
    </lineage>
</organism>
<evidence type="ECO:0000313" key="4">
    <source>
        <dbReference type="Proteomes" id="UP001152533"/>
    </source>
</evidence>
<gene>
    <name evidence="3" type="ORF">CGXH109_LOCUS95559</name>
</gene>
<protein>
    <recommendedName>
        <fullName evidence="2">Azaphilone pigments biosynthesis cluster protein L N-terminal domain-containing protein</fullName>
    </recommendedName>
</protein>
<dbReference type="Pfam" id="PF17111">
    <property type="entry name" value="PigL_N"/>
    <property type="match status" value="1"/>
</dbReference>
<evidence type="ECO:0000313" key="3">
    <source>
        <dbReference type="EMBL" id="CAI0650390.1"/>
    </source>
</evidence>
<dbReference type="EMBL" id="CAMGZC010000857">
    <property type="protein sequence ID" value="CAI0650390.1"/>
    <property type="molecule type" value="Genomic_DNA"/>
</dbReference>
<sequence>MTDPFSIVTGCVGLITAAGATTKAITSFIRDCRAARGDLTTVARELADLQLILELLKDDGQGDELPNSLQAQIDQIIERCESIVKDIKIVLKRCKAPSGAIAWAANEKKEVEDLKRELTTYRESLSLTVETTTLLIARSIKADTEAIRNQAQFIPVIKDNTEKILEEIQWFRISHQPENSNVKPKNILLEEYLDGLTVYAESVCGDEVPEPDGEGKRRKGNNTTNNLPAAEPTSNSYVKKAAGIEEEESPPEFLSLERRCKNCKSHVDKEAFKTKHCASVHNQK</sequence>
<accession>A0A9W4RZS2</accession>
<comment type="caution">
    <text evidence="3">The sequence shown here is derived from an EMBL/GenBank/DDBJ whole genome shotgun (WGS) entry which is preliminary data.</text>
</comment>
<feature type="domain" description="Azaphilone pigments biosynthesis cluster protein L N-terminal" evidence="2">
    <location>
        <begin position="2"/>
        <end position="169"/>
    </location>
</feature>
<evidence type="ECO:0000256" key="1">
    <source>
        <dbReference type="SAM" id="MobiDB-lite"/>
    </source>
</evidence>
<evidence type="ECO:0000259" key="2">
    <source>
        <dbReference type="Pfam" id="PF17111"/>
    </source>
</evidence>
<name>A0A9W4RZS2_9PEZI</name>
<keyword evidence="4" id="KW-1185">Reference proteome</keyword>
<feature type="region of interest" description="Disordered" evidence="1">
    <location>
        <begin position="205"/>
        <end position="251"/>
    </location>
</feature>
<dbReference type="InterPro" id="IPR031348">
    <property type="entry name" value="PigL_N"/>
</dbReference>
<dbReference type="Proteomes" id="UP001152533">
    <property type="component" value="Unassembled WGS sequence"/>
</dbReference>
<feature type="compositionally biased region" description="Polar residues" evidence="1">
    <location>
        <begin position="221"/>
        <end position="237"/>
    </location>
</feature>
<reference evidence="3" key="1">
    <citation type="submission" date="2022-08" db="EMBL/GenBank/DDBJ databases">
        <authorList>
            <person name="Giroux E."/>
            <person name="Giroux E."/>
        </authorList>
    </citation>
    <scope>NUCLEOTIDE SEQUENCE</scope>
    <source>
        <strain evidence="3">H1091258</strain>
    </source>
</reference>
<dbReference type="AlphaFoldDB" id="A0A9W4RZS2"/>
<proteinExistence type="predicted"/>